<evidence type="ECO:0000313" key="1">
    <source>
        <dbReference type="EMBL" id="GJS71984.1"/>
    </source>
</evidence>
<dbReference type="Pfam" id="PF08284">
    <property type="entry name" value="RVP_2"/>
    <property type="match status" value="1"/>
</dbReference>
<gene>
    <name evidence="1" type="ORF">Tco_0704825</name>
</gene>
<dbReference type="Proteomes" id="UP001151760">
    <property type="component" value="Unassembled WGS sequence"/>
</dbReference>
<dbReference type="EMBL" id="BQNB010010047">
    <property type="protein sequence ID" value="GJS71984.1"/>
    <property type="molecule type" value="Genomic_DNA"/>
</dbReference>
<reference evidence="1" key="2">
    <citation type="submission" date="2022-01" db="EMBL/GenBank/DDBJ databases">
        <authorList>
            <person name="Yamashiro T."/>
            <person name="Shiraishi A."/>
            <person name="Satake H."/>
            <person name="Nakayama K."/>
        </authorList>
    </citation>
    <scope>NUCLEOTIDE SEQUENCE</scope>
</reference>
<accession>A0ABQ4Y2X5</accession>
<keyword evidence="2" id="KW-1185">Reference proteome</keyword>
<proteinExistence type="predicted"/>
<evidence type="ECO:0000313" key="2">
    <source>
        <dbReference type="Proteomes" id="UP001151760"/>
    </source>
</evidence>
<name>A0ABQ4Y2X5_9ASTR</name>
<organism evidence="1 2">
    <name type="scientific">Tanacetum coccineum</name>
    <dbReference type="NCBI Taxonomy" id="301880"/>
    <lineage>
        <taxon>Eukaryota</taxon>
        <taxon>Viridiplantae</taxon>
        <taxon>Streptophyta</taxon>
        <taxon>Embryophyta</taxon>
        <taxon>Tracheophyta</taxon>
        <taxon>Spermatophyta</taxon>
        <taxon>Magnoliopsida</taxon>
        <taxon>eudicotyledons</taxon>
        <taxon>Gunneridae</taxon>
        <taxon>Pentapetalae</taxon>
        <taxon>asterids</taxon>
        <taxon>campanulids</taxon>
        <taxon>Asterales</taxon>
        <taxon>Asteraceae</taxon>
        <taxon>Asteroideae</taxon>
        <taxon>Anthemideae</taxon>
        <taxon>Anthemidinae</taxon>
        <taxon>Tanacetum</taxon>
    </lineage>
</organism>
<comment type="caution">
    <text evidence="1">The sequence shown here is derived from an EMBL/GenBank/DDBJ whole genome shotgun (WGS) entry which is preliminary data.</text>
</comment>
<sequence>MLNFSFFDLDFQCPPLLSSLSENAFCADTLFPLPPSLLKIPPSLLPSSRCLGDSDQSRLIIEKTLGFRSGLPDMLWERMELSFLLRSLASSVLDSKYGFWFLVNEIQVVLATVLTQTRVVVVISSANDNDARRLYTGEVILEFVDTVESWKLDVIVGMDWLSKRKFVIVCHEKVVRIPLEGDEILQVHGERTQGVVKTLMNTKTRVSYDLVIFRGDAPVSFVKKRGAWSSFEVRVGITEEGEVVTYLRFITNLSKIVKPIRPYREGFRSLRGGRRTKRGFPDFEE</sequence>
<reference evidence="1" key="1">
    <citation type="journal article" date="2022" name="Int. J. Mol. Sci.">
        <title>Draft Genome of Tanacetum Coccineum: Genomic Comparison of Closely Related Tanacetum-Family Plants.</title>
        <authorList>
            <person name="Yamashiro T."/>
            <person name="Shiraishi A."/>
            <person name="Nakayama K."/>
            <person name="Satake H."/>
        </authorList>
    </citation>
    <scope>NUCLEOTIDE SEQUENCE</scope>
</reference>
<protein>
    <submittedName>
        <fullName evidence="1">Uncharacterized protein</fullName>
    </submittedName>
</protein>